<proteinExistence type="predicted"/>
<protein>
    <recommendedName>
        <fullName evidence="1">Putative restriction endonuclease domain-containing protein</fullName>
    </recommendedName>
</protein>
<dbReference type="AlphaFoldDB" id="A0A9W6QG59"/>
<dbReference type="Gene3D" id="3.90.1570.10">
    <property type="entry name" value="tt1808, chain A"/>
    <property type="match status" value="1"/>
</dbReference>
<evidence type="ECO:0000313" key="3">
    <source>
        <dbReference type="Proteomes" id="UP001165041"/>
    </source>
</evidence>
<dbReference type="CDD" id="cd06260">
    <property type="entry name" value="DUF820-like"/>
    <property type="match status" value="1"/>
</dbReference>
<gene>
    <name evidence="2" type="ORF">Kpho02_66510</name>
</gene>
<dbReference type="Proteomes" id="UP001165041">
    <property type="component" value="Unassembled WGS sequence"/>
</dbReference>
<dbReference type="InterPro" id="IPR011335">
    <property type="entry name" value="Restrct_endonuc-II-like"/>
</dbReference>
<comment type="caution">
    <text evidence="2">The sequence shown here is derived from an EMBL/GenBank/DDBJ whole genome shotgun (WGS) entry which is preliminary data.</text>
</comment>
<feature type="domain" description="Putative restriction endonuclease" evidence="1">
    <location>
        <begin position="37"/>
        <end position="153"/>
    </location>
</feature>
<dbReference type="InterPro" id="IPR012296">
    <property type="entry name" value="Nuclease_put_TT1808"/>
</dbReference>
<evidence type="ECO:0000313" key="2">
    <source>
        <dbReference type="EMBL" id="GLW74353.1"/>
    </source>
</evidence>
<name>A0A9W6QG59_9ACTN</name>
<dbReference type="RefSeq" id="WP_285739949.1">
    <property type="nucleotide sequence ID" value="NZ_BSSA01000034.1"/>
</dbReference>
<dbReference type="SUPFAM" id="SSF52980">
    <property type="entry name" value="Restriction endonuclease-like"/>
    <property type="match status" value="1"/>
</dbReference>
<dbReference type="Pfam" id="PF05685">
    <property type="entry name" value="Uma2"/>
    <property type="match status" value="1"/>
</dbReference>
<accession>A0A9W6QG59</accession>
<reference evidence="2" key="1">
    <citation type="submission" date="2023-02" db="EMBL/GenBank/DDBJ databases">
        <title>Kitasatospora phosalacinea NBRC 14627.</title>
        <authorList>
            <person name="Ichikawa N."/>
            <person name="Sato H."/>
            <person name="Tonouchi N."/>
        </authorList>
    </citation>
    <scope>NUCLEOTIDE SEQUENCE</scope>
    <source>
        <strain evidence="2">NBRC 14627</strain>
    </source>
</reference>
<sequence>MTDDHPALRAIADLLPAVPGLRAPEIADSMVHLALAPGPQHDATVELIHRQLVARIESPERVYSDPLLEAPLLGLLRRPDLAVLPAPAARPLLVVEVVSPHSPETDHHAKVRDYAAMGIPLYVLVDPRLGTGVIHSEPGYTDRRNFVFGDPITVGPWTLDTGVLRTYSG</sequence>
<dbReference type="InterPro" id="IPR008538">
    <property type="entry name" value="Uma2"/>
</dbReference>
<dbReference type="EMBL" id="BSSA01000034">
    <property type="protein sequence ID" value="GLW74353.1"/>
    <property type="molecule type" value="Genomic_DNA"/>
</dbReference>
<evidence type="ECO:0000259" key="1">
    <source>
        <dbReference type="Pfam" id="PF05685"/>
    </source>
</evidence>
<organism evidence="2 3">
    <name type="scientific">Kitasatospora phosalacinea</name>
    <dbReference type="NCBI Taxonomy" id="2065"/>
    <lineage>
        <taxon>Bacteria</taxon>
        <taxon>Bacillati</taxon>
        <taxon>Actinomycetota</taxon>
        <taxon>Actinomycetes</taxon>
        <taxon>Kitasatosporales</taxon>
        <taxon>Streptomycetaceae</taxon>
        <taxon>Kitasatospora</taxon>
    </lineage>
</organism>